<dbReference type="STRING" id="1168035.SAMN05444280_11599"/>
<dbReference type="InterPro" id="IPR010496">
    <property type="entry name" value="AL/BT2_dom"/>
</dbReference>
<organism evidence="3 4">
    <name type="scientific">Tangfeifania diversioriginum</name>
    <dbReference type="NCBI Taxonomy" id="1168035"/>
    <lineage>
        <taxon>Bacteria</taxon>
        <taxon>Pseudomonadati</taxon>
        <taxon>Bacteroidota</taxon>
        <taxon>Bacteroidia</taxon>
        <taxon>Marinilabiliales</taxon>
        <taxon>Prolixibacteraceae</taxon>
        <taxon>Tangfeifania</taxon>
    </lineage>
</organism>
<reference evidence="3 4" key="1">
    <citation type="submission" date="2016-11" db="EMBL/GenBank/DDBJ databases">
        <authorList>
            <person name="Jaros S."/>
            <person name="Januszkiewicz K."/>
            <person name="Wedrychowicz H."/>
        </authorList>
    </citation>
    <scope>NUCLEOTIDE SEQUENCE [LARGE SCALE GENOMIC DNA]</scope>
    <source>
        <strain evidence="3 4">DSM 27063</strain>
    </source>
</reference>
<feature type="signal peptide" evidence="1">
    <location>
        <begin position="1"/>
        <end position="21"/>
    </location>
</feature>
<dbReference type="RefSeq" id="WP_083578212.1">
    <property type="nucleotide sequence ID" value="NZ_FQZE01000015.1"/>
</dbReference>
<dbReference type="PROSITE" id="PS51257">
    <property type="entry name" value="PROKAR_LIPOPROTEIN"/>
    <property type="match status" value="1"/>
</dbReference>
<dbReference type="Proteomes" id="UP000184050">
    <property type="component" value="Unassembled WGS sequence"/>
</dbReference>
<dbReference type="EMBL" id="FQZE01000015">
    <property type="protein sequence ID" value="SHJ29717.1"/>
    <property type="molecule type" value="Genomic_DNA"/>
</dbReference>
<feature type="domain" description="3-keto-alpha-glucoside-1,2-lyase/3-keto-2-hydroxy-glucal hydratase" evidence="2">
    <location>
        <begin position="45"/>
        <end position="223"/>
    </location>
</feature>
<keyword evidence="4" id="KW-1185">Reference proteome</keyword>
<feature type="chain" id="PRO_5013223381" description="3-keto-alpha-glucoside-1,2-lyase/3-keto-2-hydroxy-glucal hydratase domain-containing protein" evidence="1">
    <location>
        <begin position="22"/>
        <end position="226"/>
    </location>
</feature>
<accession>A0A1M6I5H1</accession>
<dbReference type="Pfam" id="PF06439">
    <property type="entry name" value="3keto-disac_hyd"/>
    <property type="match status" value="1"/>
</dbReference>
<keyword evidence="1" id="KW-0732">Signal</keyword>
<evidence type="ECO:0000313" key="4">
    <source>
        <dbReference type="Proteomes" id="UP000184050"/>
    </source>
</evidence>
<gene>
    <name evidence="3" type="ORF">SAMN05444280_11599</name>
</gene>
<protein>
    <recommendedName>
        <fullName evidence="2">3-keto-alpha-glucoside-1,2-lyase/3-keto-2-hydroxy-glucal hydratase domain-containing protein</fullName>
    </recommendedName>
</protein>
<sequence>MNNRINLIFTITALVFLTFLAGSCNNPQSKAENKSAKTPEELPQGWASLFDGETLDGWEITQFGPHGPVKVSEGNLVLGMGDGCTGVTWTGDFPHTNYEVSLEAKKVSGHDFFCGMTFPVDTTYCSLIVGGWGGPVVGLSSIDGVDASENETKILKKFEQDTWYHIRLKVSPGKIEAWIDDEKLVDFETSGHKLSIRPEVYLSRPFGICSWVTTAALRNIRLKTED</sequence>
<dbReference type="Gene3D" id="2.60.120.560">
    <property type="entry name" value="Exo-inulinase, domain 1"/>
    <property type="match status" value="1"/>
</dbReference>
<proteinExistence type="predicted"/>
<evidence type="ECO:0000259" key="2">
    <source>
        <dbReference type="Pfam" id="PF06439"/>
    </source>
</evidence>
<dbReference type="AlphaFoldDB" id="A0A1M6I5H1"/>
<name>A0A1M6I5H1_9BACT</name>
<dbReference type="GO" id="GO:0016787">
    <property type="term" value="F:hydrolase activity"/>
    <property type="evidence" value="ECO:0007669"/>
    <property type="project" value="InterPro"/>
</dbReference>
<evidence type="ECO:0000256" key="1">
    <source>
        <dbReference type="SAM" id="SignalP"/>
    </source>
</evidence>
<evidence type="ECO:0000313" key="3">
    <source>
        <dbReference type="EMBL" id="SHJ29717.1"/>
    </source>
</evidence>